<reference evidence="2" key="2">
    <citation type="submission" date="2019-03" db="EMBL/GenBank/DDBJ databases">
        <authorList>
            <person name="Chen S.-C."/>
            <person name="Wu S.-Y."/>
            <person name="Lai M.-C."/>
        </authorList>
    </citation>
    <scope>NUCLEOTIDE SEQUENCE</scope>
    <source>
        <strain evidence="2">ML15</strain>
    </source>
</reference>
<dbReference type="KEGG" id="mfk:E2N92_05460"/>
<feature type="transmembrane region" description="Helical" evidence="1">
    <location>
        <begin position="197"/>
        <end position="213"/>
    </location>
</feature>
<feature type="transmembrane region" description="Helical" evidence="1">
    <location>
        <begin position="33"/>
        <end position="54"/>
    </location>
</feature>
<organism evidence="2 3">
    <name type="scientific">Methanofollis formosanus</name>
    <dbReference type="NCBI Taxonomy" id="299308"/>
    <lineage>
        <taxon>Archaea</taxon>
        <taxon>Methanobacteriati</taxon>
        <taxon>Methanobacteriota</taxon>
        <taxon>Stenosarchaea group</taxon>
        <taxon>Methanomicrobia</taxon>
        <taxon>Methanomicrobiales</taxon>
        <taxon>Methanomicrobiaceae</taxon>
        <taxon>Methanofollis</taxon>
    </lineage>
</organism>
<feature type="transmembrane region" description="Helical" evidence="1">
    <location>
        <begin position="100"/>
        <end position="124"/>
    </location>
</feature>
<feature type="transmembrane region" description="Helical" evidence="1">
    <location>
        <begin position="136"/>
        <end position="158"/>
    </location>
</feature>
<dbReference type="AlphaFoldDB" id="A0A8G1A1N9"/>
<dbReference type="Proteomes" id="UP000826709">
    <property type="component" value="Chromosome"/>
</dbReference>
<gene>
    <name evidence="2" type="ORF">E2N92_05460</name>
</gene>
<dbReference type="Pfam" id="PF04240">
    <property type="entry name" value="Caroten_synth"/>
    <property type="match status" value="1"/>
</dbReference>
<name>A0A8G1A1N9_9EURY</name>
<keyword evidence="1" id="KW-0812">Transmembrane</keyword>
<dbReference type="PANTHER" id="PTHR39419">
    <property type="entry name" value="SLL0814 PROTEIN"/>
    <property type="match status" value="1"/>
</dbReference>
<protein>
    <submittedName>
        <fullName evidence="2">Carotenoid biosynthesis protein</fullName>
    </submittedName>
</protein>
<feature type="transmembrane region" description="Helical" evidence="1">
    <location>
        <begin position="164"/>
        <end position="185"/>
    </location>
</feature>
<keyword evidence="1" id="KW-1133">Transmembrane helix</keyword>
<keyword evidence="1" id="KW-0472">Membrane</keyword>
<reference evidence="2" key="1">
    <citation type="journal article" date="2005" name="Int. J. Syst. Evol. Microbiol.">
        <title>Methanofollis formosanus sp. nov., isolated from a fish pond.</title>
        <authorList>
            <person name="Wu S.Y."/>
            <person name="Chen S.C."/>
            <person name="Lai M.C."/>
        </authorList>
    </citation>
    <scope>NUCLEOTIDE SEQUENCE</scope>
    <source>
        <strain evidence="2">ML15</strain>
    </source>
</reference>
<feature type="transmembrane region" description="Helical" evidence="1">
    <location>
        <begin position="219"/>
        <end position="238"/>
    </location>
</feature>
<evidence type="ECO:0000256" key="1">
    <source>
        <dbReference type="SAM" id="Phobius"/>
    </source>
</evidence>
<dbReference type="RefSeq" id="WP_220682683.1">
    <property type="nucleotide sequence ID" value="NZ_CP037968.1"/>
</dbReference>
<keyword evidence="3" id="KW-1185">Reference proteome</keyword>
<accession>A0A8G1A1N9</accession>
<sequence length="247" mass="25614">MNIRAWRAATALGALLLGLVGLALVDFGAESGAASAFFLVLMALPSYAALLAWLGWRRGAVLLGVLTVLPLLVEAAAVATGVPYGSFAYADALGWKVFGLVPWTVAVAYPPVFLGAVTAAGICVGPTLRRFLPASALLLVAADLVLDPAAVSAGFWAWGNSGVYYGIPTVNFVGWAITGVFYAWVFHRGAGGSMPPPSVAASAVLIFGFWTGYLLRESLFVPAFVGAALVALFLLLPAGRQGERPTD</sequence>
<dbReference type="PANTHER" id="PTHR39419:SF1">
    <property type="entry name" value="SLL0814 PROTEIN"/>
    <property type="match status" value="1"/>
</dbReference>
<dbReference type="InterPro" id="IPR007354">
    <property type="entry name" value="CruF-like"/>
</dbReference>
<evidence type="ECO:0000313" key="2">
    <source>
        <dbReference type="EMBL" id="QYZ78910.1"/>
    </source>
</evidence>
<evidence type="ECO:0000313" key="3">
    <source>
        <dbReference type="Proteomes" id="UP000826709"/>
    </source>
</evidence>
<proteinExistence type="predicted"/>
<feature type="transmembrane region" description="Helical" evidence="1">
    <location>
        <begin position="61"/>
        <end position="80"/>
    </location>
</feature>
<dbReference type="EMBL" id="CP037968">
    <property type="protein sequence ID" value="QYZ78910.1"/>
    <property type="molecule type" value="Genomic_DNA"/>
</dbReference>
<dbReference type="OrthoDB" id="107798at2157"/>